<dbReference type="AlphaFoldDB" id="A0A834FM92"/>
<sequence length="190" mass="21265">MSPPDHWTGPSLIRTVEFAAGRNHGDELMDTCRFQDRQLLLVPVHSHAGAREQGARVRVHVNRVHVCVLVQLIQQLVASCGRRVELQAPDCQPLTAGLPLPSWIWTQNSEPKCRVRLVVWTRDDILTVNGDNVESETVSSCRCSTVDRTLLHSLLSVTSREPQRGGANGGEPKRMRTNRGIQREEVQRAP</sequence>
<evidence type="ECO:0000313" key="2">
    <source>
        <dbReference type="EMBL" id="KAF6736808.1"/>
    </source>
</evidence>
<feature type="region of interest" description="Disordered" evidence="1">
    <location>
        <begin position="157"/>
        <end position="190"/>
    </location>
</feature>
<dbReference type="Proteomes" id="UP000646548">
    <property type="component" value="Unassembled WGS sequence"/>
</dbReference>
<proteinExistence type="predicted"/>
<gene>
    <name evidence="2" type="ORF">FQA47_004601</name>
</gene>
<feature type="compositionally biased region" description="Basic and acidic residues" evidence="1">
    <location>
        <begin position="181"/>
        <end position="190"/>
    </location>
</feature>
<evidence type="ECO:0000313" key="3">
    <source>
        <dbReference type="Proteomes" id="UP000646548"/>
    </source>
</evidence>
<dbReference type="EMBL" id="WKFB01000078">
    <property type="protein sequence ID" value="KAF6736808.1"/>
    <property type="molecule type" value="Genomic_DNA"/>
</dbReference>
<comment type="caution">
    <text evidence="2">The sequence shown here is derived from an EMBL/GenBank/DDBJ whole genome shotgun (WGS) entry which is preliminary data.</text>
</comment>
<reference evidence="2" key="1">
    <citation type="journal article" name="BMC Genomics">
        <title>Long-read sequencing and de novo genome assembly of marine medaka (Oryzias melastigma).</title>
        <authorList>
            <person name="Liang P."/>
            <person name="Saqib H.S.A."/>
            <person name="Ni X."/>
            <person name="Shen Y."/>
        </authorList>
    </citation>
    <scope>NUCLEOTIDE SEQUENCE</scope>
    <source>
        <strain evidence="2">Bigg-433</strain>
    </source>
</reference>
<name>A0A834FM92_ORYME</name>
<evidence type="ECO:0000256" key="1">
    <source>
        <dbReference type="SAM" id="MobiDB-lite"/>
    </source>
</evidence>
<accession>A0A834FM92</accession>
<protein>
    <submittedName>
        <fullName evidence="2">Uncharacterized protein</fullName>
    </submittedName>
</protein>
<organism evidence="2 3">
    <name type="scientific">Oryzias melastigma</name>
    <name type="common">Marine medaka</name>
    <dbReference type="NCBI Taxonomy" id="30732"/>
    <lineage>
        <taxon>Eukaryota</taxon>
        <taxon>Metazoa</taxon>
        <taxon>Chordata</taxon>
        <taxon>Craniata</taxon>
        <taxon>Vertebrata</taxon>
        <taxon>Euteleostomi</taxon>
        <taxon>Actinopterygii</taxon>
        <taxon>Neopterygii</taxon>
        <taxon>Teleostei</taxon>
        <taxon>Neoteleostei</taxon>
        <taxon>Acanthomorphata</taxon>
        <taxon>Ovalentaria</taxon>
        <taxon>Atherinomorphae</taxon>
        <taxon>Beloniformes</taxon>
        <taxon>Adrianichthyidae</taxon>
        <taxon>Oryziinae</taxon>
        <taxon>Oryzias</taxon>
    </lineage>
</organism>